<dbReference type="InParanoid" id="A0A1E1KQC3"/>
<evidence type="ECO:0000313" key="3">
    <source>
        <dbReference type="EMBL" id="CZT00226.1"/>
    </source>
</evidence>
<keyword evidence="4" id="KW-1185">Reference proteome</keyword>
<dbReference type="EMBL" id="FJUW01000019">
    <property type="protein sequence ID" value="CZT00226.1"/>
    <property type="molecule type" value="Genomic_DNA"/>
</dbReference>
<sequence>MAMNITTSDVLDFLIKSTRDKASPTLVNLLVLLVDLFLVLGVLVLFLMLICLIILGALKLMYLFLMFCSAEPFPRGVTKKSGRGRAIDARQRNLEPGRNAEEKKFGLGHGEERGEGGGHNEQ</sequence>
<accession>A0A1E1KQC3</accession>
<gene>
    <name evidence="3" type="ORF">RCO7_08364</name>
</gene>
<evidence type="ECO:0000256" key="1">
    <source>
        <dbReference type="SAM" id="MobiDB-lite"/>
    </source>
</evidence>
<comment type="caution">
    <text evidence="3">The sequence shown here is derived from an EMBL/GenBank/DDBJ whole genome shotgun (WGS) entry which is preliminary data.</text>
</comment>
<feature type="compositionally biased region" description="Basic and acidic residues" evidence="1">
    <location>
        <begin position="85"/>
        <end position="122"/>
    </location>
</feature>
<evidence type="ECO:0000313" key="4">
    <source>
        <dbReference type="Proteomes" id="UP000178129"/>
    </source>
</evidence>
<name>A0A1E1KQC3_9HELO</name>
<dbReference type="AlphaFoldDB" id="A0A1E1KQC3"/>
<protein>
    <submittedName>
        <fullName evidence="3">Uncharacterized protein</fullName>
    </submittedName>
</protein>
<keyword evidence="2" id="KW-0472">Membrane</keyword>
<organism evidence="3 4">
    <name type="scientific">Rhynchosporium graminicola</name>
    <dbReference type="NCBI Taxonomy" id="2792576"/>
    <lineage>
        <taxon>Eukaryota</taxon>
        <taxon>Fungi</taxon>
        <taxon>Dikarya</taxon>
        <taxon>Ascomycota</taxon>
        <taxon>Pezizomycotina</taxon>
        <taxon>Leotiomycetes</taxon>
        <taxon>Helotiales</taxon>
        <taxon>Ploettnerulaceae</taxon>
        <taxon>Rhynchosporium</taxon>
    </lineage>
</organism>
<evidence type="ECO:0000256" key="2">
    <source>
        <dbReference type="SAM" id="Phobius"/>
    </source>
</evidence>
<proteinExistence type="predicted"/>
<reference evidence="4" key="1">
    <citation type="submission" date="2016-03" db="EMBL/GenBank/DDBJ databases">
        <authorList>
            <person name="Ploux O."/>
        </authorList>
    </citation>
    <scope>NUCLEOTIDE SEQUENCE [LARGE SCALE GENOMIC DNA]</scope>
    <source>
        <strain evidence="4">UK7</strain>
    </source>
</reference>
<keyword evidence="2" id="KW-0812">Transmembrane</keyword>
<feature type="region of interest" description="Disordered" evidence="1">
    <location>
        <begin position="76"/>
        <end position="122"/>
    </location>
</feature>
<feature type="transmembrane region" description="Helical" evidence="2">
    <location>
        <begin position="29"/>
        <end position="58"/>
    </location>
</feature>
<dbReference type="Proteomes" id="UP000178129">
    <property type="component" value="Unassembled WGS sequence"/>
</dbReference>
<keyword evidence="2" id="KW-1133">Transmembrane helix</keyword>